<dbReference type="NCBIfam" id="TIGR03816">
    <property type="entry name" value="tadE_like_DECH"/>
    <property type="match status" value="1"/>
</dbReference>
<organism evidence="2 3">
    <name type="scientific">Cryobacterium psychrophilum</name>
    <dbReference type="NCBI Taxonomy" id="41988"/>
    <lineage>
        <taxon>Bacteria</taxon>
        <taxon>Bacillati</taxon>
        <taxon>Actinomycetota</taxon>
        <taxon>Actinomycetes</taxon>
        <taxon>Micrococcales</taxon>
        <taxon>Microbacteriaceae</taxon>
        <taxon>Cryobacterium</taxon>
    </lineage>
</organism>
<evidence type="ECO:0008006" key="4">
    <source>
        <dbReference type="Google" id="ProtNLM"/>
    </source>
</evidence>
<keyword evidence="1" id="KW-1133">Transmembrane helix</keyword>
<proteinExistence type="predicted"/>
<dbReference type="AlphaFoldDB" id="A0A4Y8KM85"/>
<dbReference type="Proteomes" id="UP000298218">
    <property type="component" value="Unassembled WGS sequence"/>
</dbReference>
<gene>
    <name evidence="2" type="ORF">E3T53_12155</name>
</gene>
<accession>A0A4Y8KM85</accession>
<feature type="transmembrane region" description="Helical" evidence="1">
    <location>
        <begin position="12"/>
        <end position="36"/>
    </location>
</feature>
<sequence>MAGRGEQDGAGSVLAVGILGATLTFTAVLLPLLAALAMNQSVQNAADASALAAADTVSGFAAGYPCQAAAEAARLGGASVTDCALDGLIATVSVQRRFLVFDLAAEARAGPP</sequence>
<protein>
    <recommendedName>
        <fullName evidence="4">Helicase</fullName>
    </recommendedName>
</protein>
<comment type="caution">
    <text evidence="2">The sequence shown here is derived from an EMBL/GenBank/DDBJ whole genome shotgun (WGS) entry which is preliminary data.</text>
</comment>
<reference evidence="2 3" key="1">
    <citation type="submission" date="2019-03" db="EMBL/GenBank/DDBJ databases">
        <title>Genomics of glacier-inhabiting Cryobacterium strains.</title>
        <authorList>
            <person name="Liu Q."/>
            <person name="Xin Y.-H."/>
        </authorList>
    </citation>
    <scope>NUCLEOTIDE SEQUENCE [LARGE SCALE GENOMIC DNA]</scope>
    <source>
        <strain evidence="2 3">CGMCC 1.4292</strain>
    </source>
</reference>
<keyword evidence="1" id="KW-0812">Transmembrane</keyword>
<keyword evidence="3" id="KW-1185">Reference proteome</keyword>
<evidence type="ECO:0000313" key="2">
    <source>
        <dbReference type="EMBL" id="TFD77110.1"/>
    </source>
</evidence>
<dbReference type="EMBL" id="SOHQ01000032">
    <property type="protein sequence ID" value="TFD77110.1"/>
    <property type="molecule type" value="Genomic_DNA"/>
</dbReference>
<dbReference type="InterPro" id="IPR021202">
    <property type="entry name" value="Rv3654c-like"/>
</dbReference>
<evidence type="ECO:0000313" key="3">
    <source>
        <dbReference type="Proteomes" id="UP000298218"/>
    </source>
</evidence>
<evidence type="ECO:0000256" key="1">
    <source>
        <dbReference type="SAM" id="Phobius"/>
    </source>
</evidence>
<name>A0A4Y8KM85_9MICO</name>
<keyword evidence="1" id="KW-0472">Membrane</keyword>